<evidence type="ECO:0000313" key="3">
    <source>
        <dbReference type="EMBL" id="MTD16036.1"/>
    </source>
</evidence>
<proteinExistence type="inferred from homology"/>
<dbReference type="RefSeq" id="WP_154770019.1">
    <property type="nucleotide sequence ID" value="NZ_WLYK01000008.1"/>
</dbReference>
<evidence type="ECO:0000313" key="4">
    <source>
        <dbReference type="Proteomes" id="UP000460221"/>
    </source>
</evidence>
<dbReference type="Gene3D" id="2.30.110.10">
    <property type="entry name" value="Electron Transport, Fmn-binding Protein, Chain A"/>
    <property type="match status" value="1"/>
</dbReference>
<dbReference type="EMBL" id="WLYK01000008">
    <property type="protein sequence ID" value="MTD16036.1"/>
    <property type="molecule type" value="Genomic_DNA"/>
</dbReference>
<dbReference type="PANTHER" id="PTHR39428:SF3">
    <property type="entry name" value="DEAZAFLAVIN-DEPENDENT NITROREDUCTASE"/>
    <property type="match status" value="1"/>
</dbReference>
<protein>
    <submittedName>
        <fullName evidence="3">Nitroreductase family deazaflavin-dependent oxidoreductase</fullName>
    </submittedName>
</protein>
<dbReference type="GO" id="GO:0005886">
    <property type="term" value="C:plasma membrane"/>
    <property type="evidence" value="ECO:0007669"/>
    <property type="project" value="TreeGrafter"/>
</dbReference>
<comment type="caution">
    <text evidence="3">The sequence shown here is derived from an EMBL/GenBank/DDBJ whole genome shotgun (WGS) entry which is preliminary data.</text>
</comment>
<dbReference type="PANTHER" id="PTHR39428">
    <property type="entry name" value="F420H(2)-DEPENDENT QUINONE REDUCTASE RV1261C"/>
    <property type="match status" value="1"/>
</dbReference>
<reference evidence="3 4" key="1">
    <citation type="submission" date="2019-11" db="EMBL/GenBank/DDBJ databases">
        <authorList>
            <person name="Jiang L.-Q."/>
        </authorList>
    </citation>
    <scope>NUCLEOTIDE SEQUENCE [LARGE SCALE GENOMIC DNA]</scope>
    <source>
        <strain evidence="3 4">YIM 132087</strain>
    </source>
</reference>
<dbReference type="InterPro" id="IPR004378">
    <property type="entry name" value="F420H2_quin_Rdtase"/>
</dbReference>
<keyword evidence="4" id="KW-1185">Reference proteome</keyword>
<dbReference type="GO" id="GO:0070967">
    <property type="term" value="F:coenzyme F420 binding"/>
    <property type="evidence" value="ECO:0007669"/>
    <property type="project" value="TreeGrafter"/>
</dbReference>
<dbReference type="Proteomes" id="UP000460221">
    <property type="component" value="Unassembled WGS sequence"/>
</dbReference>
<dbReference type="InterPro" id="IPR012349">
    <property type="entry name" value="Split_barrel_FMN-bd"/>
</dbReference>
<accession>A0A7K1FPG6</accession>
<evidence type="ECO:0000256" key="2">
    <source>
        <dbReference type="ARBA" id="ARBA00049106"/>
    </source>
</evidence>
<evidence type="ECO:0000256" key="1">
    <source>
        <dbReference type="ARBA" id="ARBA00008710"/>
    </source>
</evidence>
<gene>
    <name evidence="3" type="ORF">GIS00_19040</name>
</gene>
<organism evidence="3 4">
    <name type="scientific">Nakamurella alba</name>
    <dbReference type="NCBI Taxonomy" id="2665158"/>
    <lineage>
        <taxon>Bacteria</taxon>
        <taxon>Bacillati</taxon>
        <taxon>Actinomycetota</taxon>
        <taxon>Actinomycetes</taxon>
        <taxon>Nakamurellales</taxon>
        <taxon>Nakamurellaceae</taxon>
        <taxon>Nakamurella</taxon>
    </lineage>
</organism>
<name>A0A7K1FPG6_9ACTN</name>
<dbReference type="AlphaFoldDB" id="A0A7K1FPG6"/>
<dbReference type="Pfam" id="PF04075">
    <property type="entry name" value="F420H2_quin_red"/>
    <property type="match status" value="1"/>
</dbReference>
<comment type="catalytic activity">
    <reaction evidence="2">
        <text>oxidized coenzyme F420-(gamma-L-Glu)(n) + a quinol + H(+) = reduced coenzyme F420-(gamma-L-Glu)(n) + a quinone</text>
        <dbReference type="Rhea" id="RHEA:39663"/>
        <dbReference type="Rhea" id="RHEA-COMP:12939"/>
        <dbReference type="Rhea" id="RHEA-COMP:14378"/>
        <dbReference type="ChEBI" id="CHEBI:15378"/>
        <dbReference type="ChEBI" id="CHEBI:24646"/>
        <dbReference type="ChEBI" id="CHEBI:132124"/>
        <dbReference type="ChEBI" id="CHEBI:133980"/>
        <dbReference type="ChEBI" id="CHEBI:139511"/>
    </reaction>
</comment>
<sequence>MTETGYARSSSDWAANQAELYENSNGAEGTLLRGVPCVVLTTIGRKTGAVRKSPLMRVNDGDRYAVIASLGGAPKHPVWYLNLLADPVVKLRDRDQVRTYRAHVAEGAERAEWWDKAVAVWPDYAGYQEKTERVIPVVVLVPTD</sequence>
<dbReference type="NCBIfam" id="TIGR00026">
    <property type="entry name" value="hi_GC_TIGR00026"/>
    <property type="match status" value="1"/>
</dbReference>
<comment type="similarity">
    <text evidence="1">Belongs to the F420H(2)-dependent quinone reductase family.</text>
</comment>
<dbReference type="GO" id="GO:0016491">
    <property type="term" value="F:oxidoreductase activity"/>
    <property type="evidence" value="ECO:0007669"/>
    <property type="project" value="InterPro"/>
</dbReference>